<proteinExistence type="predicted"/>
<protein>
    <submittedName>
        <fullName evidence="1">Uncharacterized protein</fullName>
    </submittedName>
</protein>
<gene>
    <name evidence="1" type="ORF">Q0590_35250</name>
</gene>
<evidence type="ECO:0000313" key="2">
    <source>
        <dbReference type="Proteomes" id="UP001168528"/>
    </source>
</evidence>
<accession>A0ABT8RJX0</accession>
<dbReference type="Proteomes" id="UP001168528">
    <property type="component" value="Unassembled WGS sequence"/>
</dbReference>
<comment type="caution">
    <text evidence="1">The sequence shown here is derived from an EMBL/GenBank/DDBJ whole genome shotgun (WGS) entry which is preliminary data.</text>
</comment>
<evidence type="ECO:0000313" key="1">
    <source>
        <dbReference type="EMBL" id="MDO1451583.1"/>
    </source>
</evidence>
<reference evidence="1" key="1">
    <citation type="submission" date="2023-07" db="EMBL/GenBank/DDBJ databases">
        <title>The genome sequence of Rhodocytophaga aerolata KACC 12507.</title>
        <authorList>
            <person name="Zhang X."/>
        </authorList>
    </citation>
    <scope>NUCLEOTIDE SEQUENCE</scope>
    <source>
        <strain evidence="1">KACC 12507</strain>
    </source>
</reference>
<dbReference type="EMBL" id="JAUKPO010000068">
    <property type="protein sequence ID" value="MDO1451583.1"/>
    <property type="molecule type" value="Genomic_DNA"/>
</dbReference>
<organism evidence="1 2">
    <name type="scientific">Rhodocytophaga aerolata</name>
    <dbReference type="NCBI Taxonomy" id="455078"/>
    <lineage>
        <taxon>Bacteria</taxon>
        <taxon>Pseudomonadati</taxon>
        <taxon>Bacteroidota</taxon>
        <taxon>Cytophagia</taxon>
        <taxon>Cytophagales</taxon>
        <taxon>Rhodocytophagaceae</taxon>
        <taxon>Rhodocytophaga</taxon>
    </lineage>
</organism>
<name>A0ABT8RJX0_9BACT</name>
<keyword evidence="2" id="KW-1185">Reference proteome</keyword>
<sequence length="89" mass="10492">MSNKQVTTDLVNQYIFQEQVLKKEQQAIIDREQLLTHNLLLYEMLSQIAAFPAGLLKQFYYAIKQQEIEVILVLRKRITSLSRRLLKKG</sequence>
<dbReference type="RefSeq" id="WP_302042380.1">
    <property type="nucleotide sequence ID" value="NZ_JAUKPO010000068.1"/>
</dbReference>